<evidence type="ECO:0000313" key="2">
    <source>
        <dbReference type="EnsemblPlants" id="AET2Gv20339900.1"/>
    </source>
</evidence>
<dbReference type="InterPro" id="IPR052929">
    <property type="entry name" value="RNase_H-like_EbsB-rel"/>
</dbReference>
<evidence type="ECO:0000313" key="3">
    <source>
        <dbReference type="Proteomes" id="UP000015105"/>
    </source>
</evidence>
<evidence type="ECO:0000259" key="1">
    <source>
        <dbReference type="Pfam" id="PF13456"/>
    </source>
</evidence>
<dbReference type="Gramene" id="AET2Gv20339900.1">
    <property type="protein sequence ID" value="AET2Gv20339900.1"/>
    <property type="gene ID" value="AET2Gv20339900"/>
</dbReference>
<protein>
    <recommendedName>
        <fullName evidence="1">RNase H type-1 domain-containing protein</fullName>
    </recommendedName>
</protein>
<proteinExistence type="predicted"/>
<reference evidence="2" key="4">
    <citation type="submission" date="2019-03" db="UniProtKB">
        <authorList>
            <consortium name="EnsemblPlants"/>
        </authorList>
    </citation>
    <scope>IDENTIFICATION</scope>
</reference>
<dbReference type="Proteomes" id="UP000015105">
    <property type="component" value="Chromosome 2D"/>
</dbReference>
<sequence length="111" mass="12617">MRPIKEWESINERPTAMLPSSSTQYWERLDYGLVKENCDWAMSKASDFSVGGIVLRNHNGIFIAGAWHFFPSVANPELAGLLACRRAIKLAMEINVRRLVVKIYSHVVVIK</sequence>
<dbReference type="PANTHER" id="PTHR47074:SF73">
    <property type="entry name" value="OS04G0448401 PROTEIN"/>
    <property type="match status" value="1"/>
</dbReference>
<reference evidence="2" key="5">
    <citation type="journal article" date="2021" name="G3 (Bethesda)">
        <title>Aegilops tauschii genome assembly Aet v5.0 features greater sequence contiguity and improved annotation.</title>
        <authorList>
            <person name="Wang L."/>
            <person name="Zhu T."/>
            <person name="Rodriguez J.C."/>
            <person name="Deal K.R."/>
            <person name="Dubcovsky J."/>
            <person name="McGuire P.E."/>
            <person name="Lux T."/>
            <person name="Spannagl M."/>
            <person name="Mayer K.F.X."/>
            <person name="Baldrich P."/>
            <person name="Meyers B.C."/>
            <person name="Huo N."/>
            <person name="Gu Y.Q."/>
            <person name="Zhou H."/>
            <person name="Devos K.M."/>
            <person name="Bennetzen J.L."/>
            <person name="Unver T."/>
            <person name="Budak H."/>
            <person name="Gulick P.J."/>
            <person name="Galiba G."/>
            <person name="Kalapos B."/>
            <person name="Nelson D.R."/>
            <person name="Li P."/>
            <person name="You F.M."/>
            <person name="Luo M.C."/>
            <person name="Dvorak J."/>
        </authorList>
    </citation>
    <scope>NUCLEOTIDE SEQUENCE [LARGE SCALE GENOMIC DNA]</scope>
    <source>
        <strain evidence="2">cv. AL8/78</strain>
    </source>
</reference>
<keyword evidence="3" id="KW-1185">Reference proteome</keyword>
<reference evidence="2" key="3">
    <citation type="journal article" date="2017" name="Nature">
        <title>Genome sequence of the progenitor of the wheat D genome Aegilops tauschii.</title>
        <authorList>
            <person name="Luo M.C."/>
            <person name="Gu Y.Q."/>
            <person name="Puiu D."/>
            <person name="Wang H."/>
            <person name="Twardziok S.O."/>
            <person name="Deal K.R."/>
            <person name="Huo N."/>
            <person name="Zhu T."/>
            <person name="Wang L."/>
            <person name="Wang Y."/>
            <person name="McGuire P.E."/>
            <person name="Liu S."/>
            <person name="Long H."/>
            <person name="Ramasamy R.K."/>
            <person name="Rodriguez J.C."/>
            <person name="Van S.L."/>
            <person name="Yuan L."/>
            <person name="Wang Z."/>
            <person name="Xia Z."/>
            <person name="Xiao L."/>
            <person name="Anderson O.D."/>
            <person name="Ouyang S."/>
            <person name="Liang Y."/>
            <person name="Zimin A.V."/>
            <person name="Pertea G."/>
            <person name="Qi P."/>
            <person name="Bennetzen J.L."/>
            <person name="Dai X."/>
            <person name="Dawson M.W."/>
            <person name="Muller H.G."/>
            <person name="Kugler K."/>
            <person name="Rivarola-Duarte L."/>
            <person name="Spannagl M."/>
            <person name="Mayer K.F.X."/>
            <person name="Lu F.H."/>
            <person name="Bevan M.W."/>
            <person name="Leroy P."/>
            <person name="Li P."/>
            <person name="You F.M."/>
            <person name="Sun Q."/>
            <person name="Liu Z."/>
            <person name="Lyons E."/>
            <person name="Wicker T."/>
            <person name="Salzberg S.L."/>
            <person name="Devos K.M."/>
            <person name="Dvorak J."/>
        </authorList>
    </citation>
    <scope>NUCLEOTIDE SEQUENCE [LARGE SCALE GENOMIC DNA]</scope>
    <source>
        <strain evidence="2">cv. AL8/78</strain>
    </source>
</reference>
<dbReference type="InterPro" id="IPR002156">
    <property type="entry name" value="RNaseH_domain"/>
</dbReference>
<reference evidence="3" key="1">
    <citation type="journal article" date="2014" name="Science">
        <title>Ancient hybridizations among the ancestral genomes of bread wheat.</title>
        <authorList>
            <consortium name="International Wheat Genome Sequencing Consortium,"/>
            <person name="Marcussen T."/>
            <person name="Sandve S.R."/>
            <person name="Heier L."/>
            <person name="Spannagl M."/>
            <person name="Pfeifer M."/>
            <person name="Jakobsen K.S."/>
            <person name="Wulff B.B."/>
            <person name="Steuernagel B."/>
            <person name="Mayer K.F."/>
            <person name="Olsen O.A."/>
        </authorList>
    </citation>
    <scope>NUCLEOTIDE SEQUENCE [LARGE SCALE GENOMIC DNA]</scope>
    <source>
        <strain evidence="3">cv. AL8/78</strain>
    </source>
</reference>
<accession>A0A453B232</accession>
<dbReference type="PANTHER" id="PTHR47074">
    <property type="entry name" value="BNAC02G40300D PROTEIN"/>
    <property type="match status" value="1"/>
</dbReference>
<feature type="domain" description="RNase H type-1" evidence="1">
    <location>
        <begin position="37"/>
        <end position="109"/>
    </location>
</feature>
<name>A0A453B232_AEGTS</name>
<dbReference type="GO" id="GO:0004523">
    <property type="term" value="F:RNA-DNA hybrid ribonuclease activity"/>
    <property type="evidence" value="ECO:0007669"/>
    <property type="project" value="InterPro"/>
</dbReference>
<dbReference type="AlphaFoldDB" id="A0A453B232"/>
<reference evidence="3" key="2">
    <citation type="journal article" date="2017" name="Nat. Plants">
        <title>The Aegilops tauschii genome reveals multiple impacts of transposons.</title>
        <authorList>
            <person name="Zhao G."/>
            <person name="Zou C."/>
            <person name="Li K."/>
            <person name="Wang K."/>
            <person name="Li T."/>
            <person name="Gao L."/>
            <person name="Zhang X."/>
            <person name="Wang H."/>
            <person name="Yang Z."/>
            <person name="Liu X."/>
            <person name="Jiang W."/>
            <person name="Mao L."/>
            <person name="Kong X."/>
            <person name="Jiao Y."/>
            <person name="Jia J."/>
        </authorList>
    </citation>
    <scope>NUCLEOTIDE SEQUENCE [LARGE SCALE GENOMIC DNA]</scope>
    <source>
        <strain evidence="3">cv. AL8/78</strain>
    </source>
</reference>
<dbReference type="GO" id="GO:0003676">
    <property type="term" value="F:nucleic acid binding"/>
    <property type="evidence" value="ECO:0007669"/>
    <property type="project" value="InterPro"/>
</dbReference>
<dbReference type="EnsemblPlants" id="AET2Gv20339900.1">
    <property type="protein sequence ID" value="AET2Gv20339900.1"/>
    <property type="gene ID" value="AET2Gv20339900"/>
</dbReference>
<dbReference type="Pfam" id="PF13456">
    <property type="entry name" value="RVT_3"/>
    <property type="match status" value="1"/>
</dbReference>
<organism evidence="2 3">
    <name type="scientific">Aegilops tauschii subsp. strangulata</name>
    <name type="common">Goatgrass</name>
    <dbReference type="NCBI Taxonomy" id="200361"/>
    <lineage>
        <taxon>Eukaryota</taxon>
        <taxon>Viridiplantae</taxon>
        <taxon>Streptophyta</taxon>
        <taxon>Embryophyta</taxon>
        <taxon>Tracheophyta</taxon>
        <taxon>Spermatophyta</taxon>
        <taxon>Magnoliopsida</taxon>
        <taxon>Liliopsida</taxon>
        <taxon>Poales</taxon>
        <taxon>Poaceae</taxon>
        <taxon>BOP clade</taxon>
        <taxon>Pooideae</taxon>
        <taxon>Triticodae</taxon>
        <taxon>Triticeae</taxon>
        <taxon>Triticinae</taxon>
        <taxon>Aegilops</taxon>
    </lineage>
</organism>